<evidence type="ECO:0000259" key="2">
    <source>
        <dbReference type="Pfam" id="PF20604"/>
    </source>
</evidence>
<feature type="transmembrane region" description="Helical" evidence="1">
    <location>
        <begin position="297"/>
        <end position="318"/>
    </location>
</feature>
<dbReference type="Proteomes" id="UP000316855">
    <property type="component" value="Chromosome"/>
</dbReference>
<keyword evidence="1" id="KW-0472">Membrane</keyword>
<feature type="transmembrane region" description="Helical" evidence="1">
    <location>
        <begin position="267"/>
        <end position="285"/>
    </location>
</feature>
<feature type="domain" description="DUF6798" evidence="2">
    <location>
        <begin position="415"/>
        <end position="473"/>
    </location>
</feature>
<dbReference type="Pfam" id="PF20604">
    <property type="entry name" value="DUF6798"/>
    <property type="match status" value="1"/>
</dbReference>
<keyword evidence="1" id="KW-0812">Transmembrane</keyword>
<dbReference type="EMBL" id="CP036343">
    <property type="protein sequence ID" value="QDT92004.1"/>
    <property type="molecule type" value="Genomic_DNA"/>
</dbReference>
<evidence type="ECO:0000313" key="3">
    <source>
        <dbReference type="EMBL" id="QDT92004.1"/>
    </source>
</evidence>
<organism evidence="3 4">
    <name type="scientific">Gimesia algae</name>
    <dbReference type="NCBI Taxonomy" id="2527971"/>
    <lineage>
        <taxon>Bacteria</taxon>
        <taxon>Pseudomonadati</taxon>
        <taxon>Planctomycetota</taxon>
        <taxon>Planctomycetia</taxon>
        <taxon>Planctomycetales</taxon>
        <taxon>Planctomycetaceae</taxon>
        <taxon>Gimesia</taxon>
    </lineage>
</organism>
<dbReference type="InterPro" id="IPR046477">
    <property type="entry name" value="DUF6798"/>
</dbReference>
<gene>
    <name evidence="3" type="ORF">Pan161_36680</name>
</gene>
<proteinExistence type="predicted"/>
<sequence length="530" mass="60004">MNPESTATKIPFPAILMILLIGGSFAADSFLRFPVPGTNEPHYLTKARHYWNPQWCADDFFLESSNAHLFFFQTVGAITQVLSLEQTAVLGRIIGFLLLAVGWYRLISVLCTGFWSPLITAWLYLALAAIGNFSGEWIIGGIESKVFAYGFLFLALANACEQNWNRAGIYAGLTITWHPVVGIWALACSLFALLILGFLNRKHIDRAMITGSTKTAIPACGYLILCSLPGLVPSLALLTQGSPQDSFAANFIQVFYRLKHHLDPMDFNLFSYLLYALLLVAWLFLARKQSTSFTIRFFQFFIIGTIGLACIGILIGAGPRPASEMPYYAFRMSLLKFYPFRLFDALLPLAFSVAILHLIQQYLINSATEKPKPAWLTLSLRKAILAVLCLGIFTGTLYSAWNHRPVHKMSPAQRADWIDACEWIRNHTPDDALFLTPAHATDFKWYAQRPEYVTFKDCPQDASGIVEWNRRLKYLRKWGQKYYNKGFDDRALQALQQKTGITHLLVKRLGPFTTIDPIYQNRTYKVYQLP</sequence>
<accession>A0A517VG77</accession>
<name>A0A517VG77_9PLAN</name>
<reference evidence="3 4" key="1">
    <citation type="submission" date="2019-02" db="EMBL/GenBank/DDBJ databases">
        <title>Deep-cultivation of Planctomycetes and their phenomic and genomic characterization uncovers novel biology.</title>
        <authorList>
            <person name="Wiegand S."/>
            <person name="Jogler M."/>
            <person name="Boedeker C."/>
            <person name="Pinto D."/>
            <person name="Vollmers J."/>
            <person name="Rivas-Marin E."/>
            <person name="Kohn T."/>
            <person name="Peeters S.H."/>
            <person name="Heuer A."/>
            <person name="Rast P."/>
            <person name="Oberbeckmann S."/>
            <person name="Bunk B."/>
            <person name="Jeske O."/>
            <person name="Meyerdierks A."/>
            <person name="Storesund J.E."/>
            <person name="Kallscheuer N."/>
            <person name="Luecker S."/>
            <person name="Lage O.M."/>
            <person name="Pohl T."/>
            <person name="Merkel B.J."/>
            <person name="Hornburger P."/>
            <person name="Mueller R.-W."/>
            <person name="Bruemmer F."/>
            <person name="Labrenz M."/>
            <person name="Spormann A.M."/>
            <person name="Op den Camp H."/>
            <person name="Overmann J."/>
            <person name="Amann R."/>
            <person name="Jetten M.S.M."/>
            <person name="Mascher T."/>
            <person name="Medema M.H."/>
            <person name="Devos D.P."/>
            <person name="Kaster A.-K."/>
            <person name="Ovreas L."/>
            <person name="Rohde M."/>
            <person name="Galperin M.Y."/>
            <person name="Jogler C."/>
        </authorList>
    </citation>
    <scope>NUCLEOTIDE SEQUENCE [LARGE SCALE GENOMIC DNA]</scope>
    <source>
        <strain evidence="3 4">Pan161</strain>
    </source>
</reference>
<dbReference type="AlphaFoldDB" id="A0A517VG77"/>
<feature type="transmembrane region" description="Helical" evidence="1">
    <location>
        <begin position="96"/>
        <end position="115"/>
    </location>
</feature>
<feature type="transmembrane region" description="Helical" evidence="1">
    <location>
        <begin position="338"/>
        <end position="359"/>
    </location>
</feature>
<protein>
    <recommendedName>
        <fullName evidence="2">DUF6798 domain-containing protein</fullName>
    </recommendedName>
</protein>
<evidence type="ECO:0000256" key="1">
    <source>
        <dbReference type="SAM" id="Phobius"/>
    </source>
</evidence>
<keyword evidence="4" id="KW-1185">Reference proteome</keyword>
<evidence type="ECO:0000313" key="4">
    <source>
        <dbReference type="Proteomes" id="UP000316855"/>
    </source>
</evidence>
<keyword evidence="1" id="KW-1133">Transmembrane helix</keyword>
<feature type="transmembrane region" description="Helical" evidence="1">
    <location>
        <begin position="176"/>
        <end position="199"/>
    </location>
</feature>
<feature type="transmembrane region" description="Helical" evidence="1">
    <location>
        <begin position="380"/>
        <end position="401"/>
    </location>
</feature>
<feature type="transmembrane region" description="Helical" evidence="1">
    <location>
        <begin position="121"/>
        <end position="139"/>
    </location>
</feature>
<dbReference type="KEGG" id="gax:Pan161_36680"/>
<feature type="transmembrane region" description="Helical" evidence="1">
    <location>
        <begin position="146"/>
        <end position="164"/>
    </location>
</feature>
<feature type="transmembrane region" description="Helical" evidence="1">
    <location>
        <begin position="219"/>
        <end position="238"/>
    </location>
</feature>